<evidence type="ECO:0000256" key="8">
    <source>
        <dbReference type="SAM" id="MobiDB-lite"/>
    </source>
</evidence>
<comment type="caution">
    <text evidence="10">The sequence shown here is derived from an EMBL/GenBank/DDBJ whole genome shotgun (WGS) entry which is preliminary data.</text>
</comment>
<keyword evidence="7" id="KW-0131">Cell cycle</keyword>
<dbReference type="PATRIC" id="fig|1423820.4.peg.1351"/>
<accession>A0A0R1ZHM3</accession>
<comment type="subcellular location">
    <subcellularLocation>
        <location evidence="1">Cytoplasm</location>
        <location evidence="1">Nucleoid</location>
    </subcellularLocation>
</comment>
<dbReference type="CDD" id="cd16393">
    <property type="entry name" value="SPO0J_N"/>
    <property type="match status" value="1"/>
</dbReference>
<evidence type="ECO:0000256" key="6">
    <source>
        <dbReference type="ARBA" id="ARBA00023210"/>
    </source>
</evidence>
<dbReference type="GO" id="GO:0003677">
    <property type="term" value="F:DNA binding"/>
    <property type="evidence" value="ECO:0007669"/>
    <property type="project" value="UniProtKB-KW"/>
</dbReference>
<dbReference type="AlphaFoldDB" id="A0A0R1ZHM3"/>
<evidence type="ECO:0000313" key="11">
    <source>
        <dbReference type="Proteomes" id="UP000051291"/>
    </source>
</evidence>
<dbReference type="STRING" id="1423820.FC64_GL001325"/>
<evidence type="ECO:0000256" key="3">
    <source>
        <dbReference type="ARBA" id="ARBA00022490"/>
    </source>
</evidence>
<evidence type="ECO:0000256" key="5">
    <source>
        <dbReference type="ARBA" id="ARBA00023125"/>
    </source>
</evidence>
<dbReference type="InterPro" id="IPR023705">
    <property type="entry name" value="Nucleoid_occlusion_protein"/>
</dbReference>
<keyword evidence="11" id="KW-1185">Reference proteome</keyword>
<feature type="compositionally biased region" description="Basic and acidic residues" evidence="8">
    <location>
        <begin position="7"/>
        <end position="16"/>
    </location>
</feature>
<dbReference type="InterPro" id="IPR003115">
    <property type="entry name" value="ParB_N"/>
</dbReference>
<keyword evidence="3" id="KW-0963">Cytoplasm</keyword>
<keyword evidence="4" id="KW-0132">Cell division</keyword>
<dbReference type="InterPro" id="IPR041468">
    <property type="entry name" value="HTH_ParB/Spo0J"/>
</dbReference>
<feature type="region of interest" description="Disordered" evidence="8">
    <location>
        <begin position="1"/>
        <end position="30"/>
    </location>
</feature>
<keyword evidence="6" id="KW-0717">Septation</keyword>
<dbReference type="NCBIfam" id="TIGR00180">
    <property type="entry name" value="parB_part"/>
    <property type="match status" value="1"/>
</dbReference>
<dbReference type="FunFam" id="1.10.10.2830:FF:000001">
    <property type="entry name" value="Chromosome partitioning protein ParB"/>
    <property type="match status" value="1"/>
</dbReference>
<evidence type="ECO:0000256" key="7">
    <source>
        <dbReference type="ARBA" id="ARBA00023306"/>
    </source>
</evidence>
<dbReference type="GO" id="GO:0009295">
    <property type="term" value="C:nucleoid"/>
    <property type="evidence" value="ECO:0007669"/>
    <property type="project" value="UniProtKB-SubCell"/>
</dbReference>
<dbReference type="Gene3D" id="1.10.10.2830">
    <property type="match status" value="1"/>
</dbReference>
<dbReference type="GO" id="GO:0000917">
    <property type="term" value="P:division septum assembly"/>
    <property type="evidence" value="ECO:0007669"/>
    <property type="project" value="UniProtKB-KW"/>
</dbReference>
<dbReference type="SUPFAM" id="SSF109709">
    <property type="entry name" value="KorB DNA-binding domain-like"/>
    <property type="match status" value="1"/>
</dbReference>
<protein>
    <submittedName>
        <fullName evidence="10">Chromosome partitioning protein, DNA-binding protein</fullName>
    </submittedName>
</protein>
<reference evidence="10 11" key="1">
    <citation type="journal article" date="2015" name="Genome Announc.">
        <title>Expanding the biotechnology potential of lactobacilli through comparative genomics of 213 strains and associated genera.</title>
        <authorList>
            <person name="Sun Z."/>
            <person name="Harris H.M."/>
            <person name="McCann A."/>
            <person name="Guo C."/>
            <person name="Argimon S."/>
            <person name="Zhang W."/>
            <person name="Yang X."/>
            <person name="Jeffery I.B."/>
            <person name="Cooney J.C."/>
            <person name="Kagawa T.F."/>
            <person name="Liu W."/>
            <person name="Song Y."/>
            <person name="Salvetti E."/>
            <person name="Wrobel A."/>
            <person name="Rasinkangas P."/>
            <person name="Parkhill J."/>
            <person name="Rea M.C."/>
            <person name="O'Sullivan O."/>
            <person name="Ritari J."/>
            <person name="Douillard F.P."/>
            <person name="Paul Ross R."/>
            <person name="Yang R."/>
            <person name="Briner A.E."/>
            <person name="Felis G.E."/>
            <person name="de Vos W.M."/>
            <person name="Barrangou R."/>
            <person name="Klaenhammer T.R."/>
            <person name="Caufield P.W."/>
            <person name="Cui Y."/>
            <person name="Zhang H."/>
            <person name="O'Toole P.W."/>
        </authorList>
    </citation>
    <scope>NUCLEOTIDE SEQUENCE [LARGE SCALE GENOMIC DNA]</scope>
    <source>
        <strain evidence="10 11">DSM 20653</strain>
    </source>
</reference>
<name>A0A0R1ZHM3_9LACO</name>
<dbReference type="InterPro" id="IPR050336">
    <property type="entry name" value="Chromosome_partition/occlusion"/>
</dbReference>
<dbReference type="GO" id="GO:0045881">
    <property type="term" value="P:positive regulation of sporulation resulting in formation of a cellular spore"/>
    <property type="evidence" value="ECO:0007669"/>
    <property type="project" value="TreeGrafter"/>
</dbReference>
<sequence length="292" mass="33696">MAFLFWGKDKKKEKNAETATPDIEPQPRPEDQVEEIAINQIIPNRFQPRQIFAQEKIDELADTIKDHGLLQPIILREYEPGKYEIIAGERRFRAIQTLKWEKVPAIVRTMSDTEAASMAVIENLQREELTSIEEAEAYQRLLDLNHLTQAQLAEELGKSQSFIANKLRLLKLSRPVQQAILNRKISERHGRALVRLDNEQQAKVLKDIVNNHLSVKETEKKVNRIVVPRMKPKKRPQIKGISKDVRLAVNTIKQSIKMVRETGIAVQVEEETTDDVQKIVIEIPLKNKNEQK</sequence>
<proteinExistence type="inferred from homology"/>
<dbReference type="Proteomes" id="UP000051291">
    <property type="component" value="Unassembled WGS sequence"/>
</dbReference>
<dbReference type="EMBL" id="AYYZ01000030">
    <property type="protein sequence ID" value="KRM51515.1"/>
    <property type="molecule type" value="Genomic_DNA"/>
</dbReference>
<dbReference type="RefSeq" id="WP_057907155.1">
    <property type="nucleotide sequence ID" value="NZ_AYYZ01000030.1"/>
</dbReference>
<feature type="domain" description="ParB-like N-terminal" evidence="9">
    <location>
        <begin position="34"/>
        <end position="124"/>
    </location>
</feature>
<dbReference type="SMART" id="SM00470">
    <property type="entry name" value="ParB"/>
    <property type="match status" value="1"/>
</dbReference>
<comment type="similarity">
    <text evidence="2">Belongs to the ParB family.</text>
</comment>
<dbReference type="InterPro" id="IPR004437">
    <property type="entry name" value="ParB/RepB/Spo0J"/>
</dbReference>
<dbReference type="SUPFAM" id="SSF110849">
    <property type="entry name" value="ParB/Sulfiredoxin"/>
    <property type="match status" value="1"/>
</dbReference>
<dbReference type="FunFam" id="3.90.1530.30:FF:000001">
    <property type="entry name" value="Chromosome partitioning protein ParB"/>
    <property type="match status" value="1"/>
</dbReference>
<keyword evidence="5 10" id="KW-0238">DNA-binding</keyword>
<evidence type="ECO:0000259" key="9">
    <source>
        <dbReference type="SMART" id="SM00470"/>
    </source>
</evidence>
<evidence type="ECO:0000313" key="10">
    <source>
        <dbReference type="EMBL" id="KRM51515.1"/>
    </source>
</evidence>
<evidence type="ECO:0000256" key="1">
    <source>
        <dbReference type="ARBA" id="ARBA00004453"/>
    </source>
</evidence>
<dbReference type="InterPro" id="IPR036086">
    <property type="entry name" value="ParB/Sulfiredoxin_sf"/>
</dbReference>
<dbReference type="PANTHER" id="PTHR33375">
    <property type="entry name" value="CHROMOSOME-PARTITIONING PROTEIN PARB-RELATED"/>
    <property type="match status" value="1"/>
</dbReference>
<organism evidence="10 11">
    <name type="scientific">Ligilactobacillus araffinosus DSM 20653</name>
    <dbReference type="NCBI Taxonomy" id="1423820"/>
    <lineage>
        <taxon>Bacteria</taxon>
        <taxon>Bacillati</taxon>
        <taxon>Bacillota</taxon>
        <taxon>Bacilli</taxon>
        <taxon>Lactobacillales</taxon>
        <taxon>Lactobacillaceae</taxon>
        <taxon>Ligilactobacillus</taxon>
    </lineage>
</organism>
<dbReference type="Pfam" id="PF02195">
    <property type="entry name" value="ParB_N"/>
    <property type="match status" value="1"/>
</dbReference>
<dbReference type="GO" id="GO:0007059">
    <property type="term" value="P:chromosome segregation"/>
    <property type="evidence" value="ECO:0007669"/>
    <property type="project" value="TreeGrafter"/>
</dbReference>
<dbReference type="GO" id="GO:0005694">
    <property type="term" value="C:chromosome"/>
    <property type="evidence" value="ECO:0007669"/>
    <property type="project" value="TreeGrafter"/>
</dbReference>
<evidence type="ECO:0000256" key="2">
    <source>
        <dbReference type="ARBA" id="ARBA00006295"/>
    </source>
</evidence>
<gene>
    <name evidence="10" type="ORF">FC64_GL001325</name>
</gene>
<dbReference type="Pfam" id="PF17762">
    <property type="entry name" value="HTH_ParB"/>
    <property type="match status" value="1"/>
</dbReference>
<dbReference type="Gene3D" id="3.90.1530.30">
    <property type="match status" value="1"/>
</dbReference>
<evidence type="ECO:0000256" key="4">
    <source>
        <dbReference type="ARBA" id="ARBA00022618"/>
    </source>
</evidence>
<dbReference type="NCBIfam" id="TIGR04285">
    <property type="entry name" value="nucleoid_noc"/>
    <property type="match status" value="1"/>
</dbReference>
<dbReference type="PANTHER" id="PTHR33375:SF8">
    <property type="entry name" value="NUCLEOID OCCLUSION PROTEIN"/>
    <property type="match status" value="1"/>
</dbReference>